<reference evidence="2" key="1">
    <citation type="submission" date="2016-07" db="EMBL/GenBank/DDBJ databases">
        <authorList>
            <person name="Bretaudeau A."/>
        </authorList>
    </citation>
    <scope>NUCLEOTIDE SEQUENCE</scope>
    <source>
        <strain evidence="2">Rice</strain>
        <tissue evidence="2">Whole body</tissue>
    </source>
</reference>
<dbReference type="GO" id="GO:0071897">
    <property type="term" value="P:DNA biosynthetic process"/>
    <property type="evidence" value="ECO:0007669"/>
    <property type="project" value="UniProtKB-ARBA"/>
</dbReference>
<evidence type="ECO:0000313" key="2">
    <source>
        <dbReference type="EMBL" id="SOQ55073.1"/>
    </source>
</evidence>
<dbReference type="SUPFAM" id="SSF56672">
    <property type="entry name" value="DNA/RNA polymerases"/>
    <property type="match status" value="1"/>
</dbReference>
<name>A0A2H1WPT2_SPOFR</name>
<dbReference type="Pfam" id="PF00078">
    <property type="entry name" value="RVT_1"/>
    <property type="match status" value="1"/>
</dbReference>
<proteinExistence type="predicted"/>
<sequence>MYQHAQVDIIYTDYSKCFDRIDHLLLAGIHGDLYRWFCSYVENRTQAVVLQGYTPGWTSVPSGVPQGSILGPLLFILFISDIKYCFKHSYILLYADDMKILKII</sequence>
<feature type="domain" description="Reverse transcriptase" evidence="1">
    <location>
        <begin position="1"/>
        <end position="104"/>
    </location>
</feature>
<dbReference type="InterPro" id="IPR043502">
    <property type="entry name" value="DNA/RNA_pol_sf"/>
</dbReference>
<accession>A0A2H1WPT2</accession>
<dbReference type="InterPro" id="IPR000477">
    <property type="entry name" value="RT_dom"/>
</dbReference>
<dbReference type="PANTHER" id="PTHR33332">
    <property type="entry name" value="REVERSE TRANSCRIPTASE DOMAIN-CONTAINING PROTEIN"/>
    <property type="match status" value="1"/>
</dbReference>
<evidence type="ECO:0000259" key="1">
    <source>
        <dbReference type="PROSITE" id="PS50878"/>
    </source>
</evidence>
<dbReference type="AlphaFoldDB" id="A0A2H1WPT2"/>
<gene>
    <name evidence="2" type="ORF">SFRICE_019270</name>
</gene>
<protein>
    <submittedName>
        <fullName evidence="2">SFRICE_019270</fullName>
    </submittedName>
</protein>
<dbReference type="PROSITE" id="PS50878">
    <property type="entry name" value="RT_POL"/>
    <property type="match status" value="1"/>
</dbReference>
<organism evidence="2">
    <name type="scientific">Spodoptera frugiperda</name>
    <name type="common">Fall armyworm</name>
    <dbReference type="NCBI Taxonomy" id="7108"/>
    <lineage>
        <taxon>Eukaryota</taxon>
        <taxon>Metazoa</taxon>
        <taxon>Ecdysozoa</taxon>
        <taxon>Arthropoda</taxon>
        <taxon>Hexapoda</taxon>
        <taxon>Insecta</taxon>
        <taxon>Pterygota</taxon>
        <taxon>Neoptera</taxon>
        <taxon>Endopterygota</taxon>
        <taxon>Lepidoptera</taxon>
        <taxon>Glossata</taxon>
        <taxon>Ditrysia</taxon>
        <taxon>Noctuoidea</taxon>
        <taxon>Noctuidae</taxon>
        <taxon>Amphipyrinae</taxon>
        <taxon>Spodoptera</taxon>
    </lineage>
</organism>
<dbReference type="EMBL" id="ODYU01010153">
    <property type="protein sequence ID" value="SOQ55073.1"/>
    <property type="molecule type" value="Genomic_DNA"/>
</dbReference>